<dbReference type="AlphaFoldDB" id="A0A7W8HGV0"/>
<dbReference type="NCBIfam" id="TIGR01525">
    <property type="entry name" value="ATPase-IB_hvy"/>
    <property type="match status" value="1"/>
</dbReference>
<keyword evidence="8 15" id="KW-0547">Nucleotide-binding</keyword>
<gene>
    <name evidence="17" type="ORF">HNQ70_001834</name>
</gene>
<feature type="transmembrane region" description="Helical" evidence="15">
    <location>
        <begin position="455"/>
        <end position="476"/>
    </location>
</feature>
<dbReference type="GO" id="GO:0055070">
    <property type="term" value="P:copper ion homeostasis"/>
    <property type="evidence" value="ECO:0007669"/>
    <property type="project" value="TreeGrafter"/>
</dbReference>
<dbReference type="InterPro" id="IPR001757">
    <property type="entry name" value="P_typ_ATPase"/>
</dbReference>
<dbReference type="NCBIfam" id="TIGR01511">
    <property type="entry name" value="ATPase-IB1_Cu"/>
    <property type="match status" value="1"/>
</dbReference>
<dbReference type="PRINTS" id="PR00119">
    <property type="entry name" value="CATATPASE"/>
</dbReference>
<evidence type="ECO:0000256" key="14">
    <source>
        <dbReference type="ARBA" id="ARBA00023136"/>
    </source>
</evidence>
<dbReference type="SUPFAM" id="SSF55008">
    <property type="entry name" value="HMA, heavy metal-associated domain"/>
    <property type="match status" value="1"/>
</dbReference>
<keyword evidence="9 15" id="KW-0067">ATP-binding</keyword>
<dbReference type="PROSITE" id="PS50846">
    <property type="entry name" value="HMA_2"/>
    <property type="match status" value="1"/>
</dbReference>
<feature type="transmembrane region" description="Helical" evidence="15">
    <location>
        <begin position="267"/>
        <end position="285"/>
    </location>
</feature>
<comment type="similarity">
    <text evidence="2 15">Belongs to the cation transport ATPase (P-type) (TC 3.A.3) family. Type IB subfamily.</text>
</comment>
<dbReference type="InterPro" id="IPR023299">
    <property type="entry name" value="ATPase_P-typ_cyto_dom_N"/>
</dbReference>
<dbReference type="Pfam" id="PF00702">
    <property type="entry name" value="Hydrolase"/>
    <property type="match status" value="1"/>
</dbReference>
<dbReference type="InterPro" id="IPR036163">
    <property type="entry name" value="HMA_dom_sf"/>
</dbReference>
<dbReference type="CDD" id="cd00371">
    <property type="entry name" value="HMA"/>
    <property type="match status" value="1"/>
</dbReference>
<dbReference type="InterPro" id="IPR036412">
    <property type="entry name" value="HAD-like_sf"/>
</dbReference>
<keyword evidence="11" id="KW-1278">Translocase</keyword>
<evidence type="ECO:0000256" key="13">
    <source>
        <dbReference type="ARBA" id="ARBA00023065"/>
    </source>
</evidence>
<keyword evidence="12 15" id="KW-1133">Transmembrane helix</keyword>
<evidence type="ECO:0000313" key="18">
    <source>
        <dbReference type="Proteomes" id="UP000532440"/>
    </source>
</evidence>
<dbReference type="PROSITE" id="PS00154">
    <property type="entry name" value="ATPASE_E1_E2"/>
    <property type="match status" value="1"/>
</dbReference>
<sequence>MPTSLTAPAPAPTAAAATVAGSPACFHCGLPVPAGGRWRVRLDGAEREMCCAGCQAVAQAIVDAGLDDYYRHRTEPAAGPSAVPPELEALALYDEPDVQSRFVRGDAASAETTLMLEGLRCGACVWLIERTLAAQPGVTAASVNFATERAVLRWDPSRTRLSTLLARVGAIGYRAMPYDAQQREAQLARTTRSLFRRMFVAGIGMMQVMMYAVPVYTAAPGDIEWQYEQLMRWASLLLTIPVILYSAQPFFAGALRDLRARSLGMDVPVALGMGAAFAASAWATVTGKGEVYFDSVTMFAFLLLAARYLEWIARRRASRAVDAMAAALPERVARLVGVGAHPDEGQLAAAEAEAVPAIRVEPGDLLRVATGDRIAVDGVILAGTTSIDQSLLTGESIPVLRRPGDEVPGGAINAGNPFYLRVLRRSADSTLSTIERLIERAAIEKPAIALAADRVAGWFVLCLLLFASAVFAAWWFTDPERALPVAIAVLVVSCPCALSLATPAALAAATGAATRHGALVASGRALETMAAATDVVFDKTGTLTEGRPRLARLQTWDGLDRGQALSLAAALEAGSPHPLARALVEAAGATDGRAAATGIEQHPGLGVEADIGGRRLRLGSRSFVAQWTPLPVDAGAGGSEVWLAARTGVLARFELRDELRADAAQTVTRLAADGLRVHLLSGDHTHAVAAVAEALGVTRVRAGASPSDKLDYVRALQRDGGRVLMVGDGINDAPVLAAADVSIAVGQATALARTSADAVLLSPNLDMVPRLLGLARRTRRVVLQNLGWATAYNLTAIPAAALGYVPPWLAAVGMSASSLLVVGNALRLRLGAPGARR</sequence>
<evidence type="ECO:0000256" key="9">
    <source>
        <dbReference type="ARBA" id="ARBA00022840"/>
    </source>
</evidence>
<keyword evidence="5" id="KW-0597">Phosphoprotein</keyword>
<comment type="caution">
    <text evidence="17">The sequence shown here is derived from an EMBL/GenBank/DDBJ whole genome shotgun (WGS) entry which is preliminary data.</text>
</comment>
<keyword evidence="7 15" id="KW-0479">Metal-binding</keyword>
<evidence type="ECO:0000259" key="16">
    <source>
        <dbReference type="PROSITE" id="PS50846"/>
    </source>
</evidence>
<feature type="domain" description="HMA" evidence="16">
    <location>
        <begin position="110"/>
        <end position="176"/>
    </location>
</feature>
<dbReference type="GO" id="GO:0005524">
    <property type="term" value="F:ATP binding"/>
    <property type="evidence" value="ECO:0007669"/>
    <property type="project" value="UniProtKB-UniRule"/>
</dbReference>
<dbReference type="InterPro" id="IPR023298">
    <property type="entry name" value="ATPase_P-typ_TM_dom_sf"/>
</dbReference>
<evidence type="ECO:0000256" key="5">
    <source>
        <dbReference type="ARBA" id="ARBA00022553"/>
    </source>
</evidence>
<dbReference type="GO" id="GO:0005507">
    <property type="term" value="F:copper ion binding"/>
    <property type="evidence" value="ECO:0007669"/>
    <property type="project" value="TreeGrafter"/>
</dbReference>
<evidence type="ECO:0000256" key="15">
    <source>
        <dbReference type="RuleBase" id="RU362081"/>
    </source>
</evidence>
<evidence type="ECO:0000256" key="2">
    <source>
        <dbReference type="ARBA" id="ARBA00006024"/>
    </source>
</evidence>
<keyword evidence="18" id="KW-1185">Reference proteome</keyword>
<evidence type="ECO:0000256" key="4">
    <source>
        <dbReference type="ARBA" id="ARBA00022475"/>
    </source>
</evidence>
<feature type="transmembrane region" description="Helical" evidence="15">
    <location>
        <begin position="291"/>
        <end position="309"/>
    </location>
</feature>
<dbReference type="InterPro" id="IPR018303">
    <property type="entry name" value="ATPase_P-typ_P_site"/>
</dbReference>
<dbReference type="GO" id="GO:0043682">
    <property type="term" value="F:P-type divalent copper transporter activity"/>
    <property type="evidence" value="ECO:0007669"/>
    <property type="project" value="TreeGrafter"/>
</dbReference>
<name>A0A7W8HGV0_9BURK</name>
<dbReference type="Proteomes" id="UP000532440">
    <property type="component" value="Unassembled WGS sequence"/>
</dbReference>
<reference evidence="17 18" key="1">
    <citation type="submission" date="2020-08" db="EMBL/GenBank/DDBJ databases">
        <title>Genomic Encyclopedia of Type Strains, Phase IV (KMG-IV): sequencing the most valuable type-strain genomes for metagenomic binning, comparative biology and taxonomic classification.</title>
        <authorList>
            <person name="Goeker M."/>
        </authorList>
    </citation>
    <scope>NUCLEOTIDE SEQUENCE [LARGE SCALE GENOMIC DNA]</scope>
    <source>
        <strain evidence="17 18">DSM 29781</strain>
    </source>
</reference>
<dbReference type="CDD" id="cd02079">
    <property type="entry name" value="P-type_ATPase_HM"/>
    <property type="match status" value="1"/>
</dbReference>
<feature type="transmembrane region" description="Helical" evidence="15">
    <location>
        <begin position="233"/>
        <end position="255"/>
    </location>
</feature>
<dbReference type="Gene3D" id="3.40.50.1000">
    <property type="entry name" value="HAD superfamily/HAD-like"/>
    <property type="match status" value="1"/>
</dbReference>
<evidence type="ECO:0000256" key="6">
    <source>
        <dbReference type="ARBA" id="ARBA00022692"/>
    </source>
</evidence>
<organism evidence="17 18">
    <name type="scientific">Quisquiliibacterium transsilvanicum</name>
    <dbReference type="NCBI Taxonomy" id="1549638"/>
    <lineage>
        <taxon>Bacteria</taxon>
        <taxon>Pseudomonadati</taxon>
        <taxon>Pseudomonadota</taxon>
        <taxon>Betaproteobacteria</taxon>
        <taxon>Burkholderiales</taxon>
        <taxon>Burkholderiaceae</taxon>
        <taxon>Quisquiliibacterium</taxon>
    </lineage>
</organism>
<dbReference type="SUPFAM" id="SSF56784">
    <property type="entry name" value="HAD-like"/>
    <property type="match status" value="1"/>
</dbReference>
<dbReference type="NCBIfam" id="TIGR01494">
    <property type="entry name" value="ATPase_P-type"/>
    <property type="match status" value="1"/>
</dbReference>
<evidence type="ECO:0000256" key="3">
    <source>
        <dbReference type="ARBA" id="ARBA00022448"/>
    </source>
</evidence>
<accession>A0A7W8HGV0</accession>
<dbReference type="InterPro" id="IPR021993">
    <property type="entry name" value="ATPase-cat-bd"/>
</dbReference>
<dbReference type="Gene3D" id="3.30.70.100">
    <property type="match status" value="1"/>
</dbReference>
<evidence type="ECO:0000256" key="11">
    <source>
        <dbReference type="ARBA" id="ARBA00022967"/>
    </source>
</evidence>
<keyword evidence="3" id="KW-0813">Transport</keyword>
<keyword evidence="6 15" id="KW-0812">Transmembrane</keyword>
<dbReference type="EMBL" id="JACHGB010000003">
    <property type="protein sequence ID" value="MBB5271824.1"/>
    <property type="molecule type" value="Genomic_DNA"/>
</dbReference>
<keyword evidence="13" id="KW-0406">Ion transport</keyword>
<dbReference type="NCBIfam" id="TIGR01512">
    <property type="entry name" value="ATPase-IB2_Cd"/>
    <property type="match status" value="1"/>
</dbReference>
<comment type="subcellular location">
    <subcellularLocation>
        <location evidence="1">Cell membrane</location>
        <topology evidence="1">Multi-pass membrane protein</topology>
    </subcellularLocation>
</comment>
<feature type="transmembrane region" description="Helical" evidence="15">
    <location>
        <begin position="194"/>
        <end position="213"/>
    </location>
</feature>
<dbReference type="InterPro" id="IPR059000">
    <property type="entry name" value="ATPase_P-type_domA"/>
</dbReference>
<dbReference type="Pfam" id="PF12156">
    <property type="entry name" value="ATPase-cat_bd"/>
    <property type="match status" value="1"/>
</dbReference>
<feature type="transmembrane region" description="Helical" evidence="15">
    <location>
        <begin position="482"/>
        <end position="506"/>
    </location>
</feature>
<dbReference type="SUPFAM" id="SSF81665">
    <property type="entry name" value="Calcium ATPase, transmembrane domain M"/>
    <property type="match status" value="1"/>
</dbReference>
<evidence type="ECO:0000256" key="7">
    <source>
        <dbReference type="ARBA" id="ARBA00022723"/>
    </source>
</evidence>
<dbReference type="Pfam" id="PF00122">
    <property type="entry name" value="E1-E2_ATPase"/>
    <property type="match status" value="1"/>
</dbReference>
<dbReference type="InterPro" id="IPR027256">
    <property type="entry name" value="P-typ_ATPase_IB"/>
</dbReference>
<feature type="transmembrane region" description="Helical" evidence="15">
    <location>
        <begin position="781"/>
        <end position="802"/>
    </location>
</feature>
<keyword evidence="10" id="KW-0460">Magnesium</keyword>
<dbReference type="PROSITE" id="PS01047">
    <property type="entry name" value="HMA_1"/>
    <property type="match status" value="1"/>
</dbReference>
<dbReference type="InterPro" id="IPR006121">
    <property type="entry name" value="HMA_dom"/>
</dbReference>
<keyword evidence="4 15" id="KW-1003">Cell membrane</keyword>
<proteinExistence type="inferred from homology"/>
<dbReference type="Gene3D" id="3.40.1110.10">
    <property type="entry name" value="Calcium-transporting ATPase, cytoplasmic domain N"/>
    <property type="match status" value="1"/>
</dbReference>
<dbReference type="GO" id="GO:0005886">
    <property type="term" value="C:plasma membrane"/>
    <property type="evidence" value="ECO:0007669"/>
    <property type="project" value="UniProtKB-SubCell"/>
</dbReference>
<dbReference type="PANTHER" id="PTHR43520:SF5">
    <property type="entry name" value="CATION-TRANSPORTING P-TYPE ATPASE-RELATED"/>
    <property type="match status" value="1"/>
</dbReference>
<evidence type="ECO:0000256" key="8">
    <source>
        <dbReference type="ARBA" id="ARBA00022741"/>
    </source>
</evidence>
<keyword evidence="14 15" id="KW-0472">Membrane</keyword>
<dbReference type="SUPFAM" id="SSF81653">
    <property type="entry name" value="Calcium ATPase, transduction domain A"/>
    <property type="match status" value="1"/>
</dbReference>
<protein>
    <submittedName>
        <fullName evidence="17">Cu2+-exporting ATPase</fullName>
    </submittedName>
</protein>
<evidence type="ECO:0000256" key="12">
    <source>
        <dbReference type="ARBA" id="ARBA00022989"/>
    </source>
</evidence>
<evidence type="ECO:0000313" key="17">
    <source>
        <dbReference type="EMBL" id="MBB5271824.1"/>
    </source>
</evidence>
<dbReference type="Pfam" id="PF00403">
    <property type="entry name" value="HMA"/>
    <property type="match status" value="1"/>
</dbReference>
<dbReference type="GO" id="GO:0016887">
    <property type="term" value="F:ATP hydrolysis activity"/>
    <property type="evidence" value="ECO:0007669"/>
    <property type="project" value="InterPro"/>
</dbReference>
<feature type="transmembrane region" description="Helical" evidence="15">
    <location>
        <begin position="808"/>
        <end position="828"/>
    </location>
</feature>
<evidence type="ECO:0000256" key="1">
    <source>
        <dbReference type="ARBA" id="ARBA00004651"/>
    </source>
</evidence>
<dbReference type="Gene3D" id="2.70.150.10">
    <property type="entry name" value="Calcium-transporting ATPase, cytoplasmic transduction domain A"/>
    <property type="match status" value="1"/>
</dbReference>
<evidence type="ECO:0000256" key="10">
    <source>
        <dbReference type="ARBA" id="ARBA00022842"/>
    </source>
</evidence>
<dbReference type="PANTHER" id="PTHR43520">
    <property type="entry name" value="ATP7, ISOFORM B"/>
    <property type="match status" value="1"/>
</dbReference>
<dbReference type="InterPro" id="IPR008250">
    <property type="entry name" value="ATPase_P-typ_transduc_dom_A_sf"/>
</dbReference>
<dbReference type="InterPro" id="IPR023214">
    <property type="entry name" value="HAD_sf"/>
</dbReference>
<dbReference type="RefSeq" id="WP_183966541.1">
    <property type="nucleotide sequence ID" value="NZ_BAABEW010000001.1"/>
</dbReference>
<dbReference type="InterPro" id="IPR017969">
    <property type="entry name" value="Heavy-metal-associated_CS"/>
</dbReference>